<evidence type="ECO:0000313" key="1">
    <source>
        <dbReference type="EMBL" id="KAK3768704.1"/>
    </source>
</evidence>
<protein>
    <submittedName>
        <fullName evidence="1">Uncharacterized protein</fullName>
    </submittedName>
</protein>
<dbReference type="AlphaFoldDB" id="A0AAE1DFG0"/>
<evidence type="ECO:0000313" key="2">
    <source>
        <dbReference type="Proteomes" id="UP001283361"/>
    </source>
</evidence>
<reference evidence="1" key="1">
    <citation type="journal article" date="2023" name="G3 (Bethesda)">
        <title>A reference genome for the long-term kleptoplast-retaining sea slug Elysia crispata morphotype clarki.</title>
        <authorList>
            <person name="Eastman K.E."/>
            <person name="Pendleton A.L."/>
            <person name="Shaikh M.A."/>
            <person name="Suttiyut T."/>
            <person name="Ogas R."/>
            <person name="Tomko P."/>
            <person name="Gavelis G."/>
            <person name="Widhalm J.R."/>
            <person name="Wisecaver J.H."/>
        </authorList>
    </citation>
    <scope>NUCLEOTIDE SEQUENCE</scope>
    <source>
        <strain evidence="1">ECLA1</strain>
    </source>
</reference>
<organism evidence="1 2">
    <name type="scientific">Elysia crispata</name>
    <name type="common">lettuce slug</name>
    <dbReference type="NCBI Taxonomy" id="231223"/>
    <lineage>
        <taxon>Eukaryota</taxon>
        <taxon>Metazoa</taxon>
        <taxon>Spiralia</taxon>
        <taxon>Lophotrochozoa</taxon>
        <taxon>Mollusca</taxon>
        <taxon>Gastropoda</taxon>
        <taxon>Heterobranchia</taxon>
        <taxon>Euthyneura</taxon>
        <taxon>Panpulmonata</taxon>
        <taxon>Sacoglossa</taxon>
        <taxon>Placobranchoidea</taxon>
        <taxon>Plakobranchidae</taxon>
        <taxon>Elysia</taxon>
    </lineage>
</organism>
<dbReference type="Proteomes" id="UP001283361">
    <property type="component" value="Unassembled WGS sequence"/>
</dbReference>
<gene>
    <name evidence="1" type="ORF">RRG08_025948</name>
</gene>
<keyword evidence="2" id="KW-1185">Reference proteome</keyword>
<name>A0AAE1DFG0_9GAST</name>
<accession>A0AAE1DFG0</accession>
<dbReference type="EMBL" id="JAWDGP010004021">
    <property type="protein sequence ID" value="KAK3768704.1"/>
    <property type="molecule type" value="Genomic_DNA"/>
</dbReference>
<proteinExistence type="predicted"/>
<comment type="caution">
    <text evidence="1">The sequence shown here is derived from an EMBL/GenBank/DDBJ whole genome shotgun (WGS) entry which is preliminary data.</text>
</comment>
<sequence length="81" mass="8838">MAEATALVRDGVSHVCGIRLTLTSVHATPPSPYQPHYKATADSAVSVEKKTPVKLCRQLPEARRSGHVGTLPVRHVRWDQA</sequence>